<dbReference type="InterPro" id="IPR004839">
    <property type="entry name" value="Aminotransferase_I/II_large"/>
</dbReference>
<dbReference type="Proteomes" id="UP000546970">
    <property type="component" value="Unassembled WGS sequence"/>
</dbReference>
<comment type="caution">
    <text evidence="7">The sequence shown here is derived from an EMBL/GenBank/DDBJ whole genome shotgun (WGS) entry which is preliminary data.</text>
</comment>
<keyword evidence="5" id="KW-0804">Transcription</keyword>
<feature type="domain" description="HTH gntR-type" evidence="6">
    <location>
        <begin position="12"/>
        <end position="80"/>
    </location>
</feature>
<dbReference type="PANTHER" id="PTHR46577:SF1">
    <property type="entry name" value="HTH-TYPE TRANSCRIPTIONAL REGULATORY PROTEIN GABR"/>
    <property type="match status" value="1"/>
</dbReference>
<dbReference type="PANTHER" id="PTHR46577">
    <property type="entry name" value="HTH-TYPE TRANSCRIPTIONAL REGULATORY PROTEIN GABR"/>
    <property type="match status" value="1"/>
</dbReference>
<evidence type="ECO:0000256" key="1">
    <source>
        <dbReference type="ARBA" id="ARBA00005384"/>
    </source>
</evidence>
<evidence type="ECO:0000256" key="3">
    <source>
        <dbReference type="ARBA" id="ARBA00023015"/>
    </source>
</evidence>
<dbReference type="CDD" id="cd07377">
    <property type="entry name" value="WHTH_GntR"/>
    <property type="match status" value="1"/>
</dbReference>
<comment type="similarity">
    <text evidence="1">In the C-terminal section; belongs to the class-I pyridoxal-phosphate-dependent aminotransferase family.</text>
</comment>
<dbReference type="GO" id="GO:0003677">
    <property type="term" value="F:DNA binding"/>
    <property type="evidence" value="ECO:0007669"/>
    <property type="project" value="UniProtKB-KW"/>
</dbReference>
<evidence type="ECO:0000313" key="7">
    <source>
        <dbReference type="EMBL" id="NMF55132.1"/>
    </source>
</evidence>
<dbReference type="InterPro" id="IPR051446">
    <property type="entry name" value="HTH_trans_reg/aminotransferase"/>
</dbReference>
<dbReference type="InterPro" id="IPR000524">
    <property type="entry name" value="Tscrpt_reg_HTH_GntR"/>
</dbReference>
<proteinExistence type="inferred from homology"/>
<protein>
    <submittedName>
        <fullName evidence="7">PLP-dependent aminotransferase family protein</fullName>
    </submittedName>
</protein>
<dbReference type="InterPro" id="IPR015421">
    <property type="entry name" value="PyrdxlP-dep_Trfase_major"/>
</dbReference>
<dbReference type="SUPFAM" id="SSF46785">
    <property type="entry name" value="Winged helix' DNA-binding domain"/>
    <property type="match status" value="1"/>
</dbReference>
<dbReference type="Pfam" id="PF00155">
    <property type="entry name" value="Aminotran_1_2"/>
    <property type="match status" value="1"/>
</dbReference>
<dbReference type="Pfam" id="PF00392">
    <property type="entry name" value="GntR"/>
    <property type="match status" value="1"/>
</dbReference>
<dbReference type="RefSeq" id="WP_169276849.1">
    <property type="nucleotide sequence ID" value="NZ_JABBCP010000001.1"/>
</dbReference>
<dbReference type="GO" id="GO:0003700">
    <property type="term" value="F:DNA-binding transcription factor activity"/>
    <property type="evidence" value="ECO:0007669"/>
    <property type="project" value="InterPro"/>
</dbReference>
<sequence length="468" mass="51452">MLDYDLNERGSVSLYEYLYQRIRDDILSGSIVAGEHLPSKRGLAQHLGISVITVEGAYDQLVAEGFVRSVPRRGYFANELPRAATVPRLKDAADRDAGSVVPGRAFVPVSDLPKTSLDGARLWQRALKTVLASESERELFAPAPAQGTARLRRAIAAHLRGSRGMDVDPEAIVIGAGAQLLDTMLVQLLGHAKTYAVEDPGYLRLTRIYQACGCEVCHIPLDAEGPDLRELEKSGADVLHLMPSHQFPTGRVTSIARRYALLGWASQRSSRYLIEDDFDCEFRLAGKPIPPLAAIDAPGCVIYTNTFSKSLSSALRLAYMVLPDRLMKRYRQELGFYASTVSSIDQIVLAHLLETGEYERHVRRVRKRARDARDALVAAIAQADLEGRVRLEGADAGLHAVLAIKTDLDEHDLLRVFGMPAGCVSALADHLWCAEHGVSDGLRRLVVQYLALEKELGGELAEILRTIL</sequence>
<dbReference type="SMART" id="SM00345">
    <property type="entry name" value="HTH_GNTR"/>
    <property type="match status" value="1"/>
</dbReference>
<evidence type="ECO:0000256" key="4">
    <source>
        <dbReference type="ARBA" id="ARBA00023125"/>
    </source>
</evidence>
<dbReference type="InterPro" id="IPR015424">
    <property type="entry name" value="PyrdxlP-dep_Trfase"/>
</dbReference>
<dbReference type="EMBL" id="JABBCP010000001">
    <property type="protein sequence ID" value="NMF55132.1"/>
    <property type="molecule type" value="Genomic_DNA"/>
</dbReference>
<keyword evidence="2" id="KW-0663">Pyridoxal phosphate</keyword>
<evidence type="ECO:0000259" key="6">
    <source>
        <dbReference type="PROSITE" id="PS50949"/>
    </source>
</evidence>
<name>A0A7X9UAZ3_9ACTN</name>
<dbReference type="PROSITE" id="PS50949">
    <property type="entry name" value="HTH_GNTR"/>
    <property type="match status" value="1"/>
</dbReference>
<reference evidence="7 8" key="1">
    <citation type="submission" date="2020-04" db="EMBL/GenBank/DDBJ databases">
        <title>Collinsella sp. KGMB02528 nov., an anaerobic actinobacterium isolated from human feces.</title>
        <authorList>
            <person name="Han K.-I."/>
            <person name="Eom M.K."/>
            <person name="Kim J.-S."/>
            <person name="Lee K.C."/>
            <person name="Suh M.K."/>
            <person name="Park S.-H."/>
            <person name="Lee J.H."/>
            <person name="Kang S.W."/>
            <person name="Park J.-E."/>
            <person name="Oh B.S."/>
            <person name="Yu S.Y."/>
            <person name="Choi S.-H."/>
            <person name="Lee D.H."/>
            <person name="Yoon H."/>
            <person name="Kim B.-Y."/>
            <person name="Lee J.H."/>
            <person name="Lee J.-S."/>
        </authorList>
    </citation>
    <scope>NUCLEOTIDE SEQUENCE [LARGE SCALE GENOMIC DNA]</scope>
    <source>
        <strain evidence="7 8">KGMB02528</strain>
    </source>
</reference>
<accession>A0A7X9UAZ3</accession>
<keyword evidence="7" id="KW-0808">Transferase</keyword>
<keyword evidence="7" id="KW-0032">Aminotransferase</keyword>
<keyword evidence="3" id="KW-0805">Transcription regulation</keyword>
<dbReference type="GO" id="GO:0008483">
    <property type="term" value="F:transaminase activity"/>
    <property type="evidence" value="ECO:0007669"/>
    <property type="project" value="UniProtKB-KW"/>
</dbReference>
<dbReference type="Gene3D" id="1.10.10.10">
    <property type="entry name" value="Winged helix-like DNA-binding domain superfamily/Winged helix DNA-binding domain"/>
    <property type="match status" value="1"/>
</dbReference>
<dbReference type="AlphaFoldDB" id="A0A7X9UAZ3"/>
<dbReference type="Gene3D" id="3.40.640.10">
    <property type="entry name" value="Type I PLP-dependent aspartate aminotransferase-like (Major domain)"/>
    <property type="match status" value="1"/>
</dbReference>
<evidence type="ECO:0000256" key="2">
    <source>
        <dbReference type="ARBA" id="ARBA00022898"/>
    </source>
</evidence>
<keyword evidence="4" id="KW-0238">DNA-binding</keyword>
<dbReference type="InterPro" id="IPR036390">
    <property type="entry name" value="WH_DNA-bd_sf"/>
</dbReference>
<dbReference type="InterPro" id="IPR036388">
    <property type="entry name" value="WH-like_DNA-bd_sf"/>
</dbReference>
<evidence type="ECO:0000313" key="8">
    <source>
        <dbReference type="Proteomes" id="UP000546970"/>
    </source>
</evidence>
<dbReference type="GO" id="GO:0030170">
    <property type="term" value="F:pyridoxal phosphate binding"/>
    <property type="evidence" value="ECO:0007669"/>
    <property type="project" value="InterPro"/>
</dbReference>
<organism evidence="7 8">
    <name type="scientific">Collinsella acetigenes</name>
    <dbReference type="NCBI Taxonomy" id="2713419"/>
    <lineage>
        <taxon>Bacteria</taxon>
        <taxon>Bacillati</taxon>
        <taxon>Actinomycetota</taxon>
        <taxon>Coriobacteriia</taxon>
        <taxon>Coriobacteriales</taxon>
        <taxon>Coriobacteriaceae</taxon>
        <taxon>Collinsella</taxon>
    </lineage>
</organism>
<dbReference type="SUPFAM" id="SSF53383">
    <property type="entry name" value="PLP-dependent transferases"/>
    <property type="match status" value="1"/>
</dbReference>
<dbReference type="CDD" id="cd00609">
    <property type="entry name" value="AAT_like"/>
    <property type="match status" value="1"/>
</dbReference>
<evidence type="ECO:0000256" key="5">
    <source>
        <dbReference type="ARBA" id="ARBA00023163"/>
    </source>
</evidence>
<keyword evidence="8" id="KW-1185">Reference proteome</keyword>
<gene>
    <name evidence="7" type="ORF">HF320_02125</name>
</gene>